<organism evidence="8">
    <name type="scientific">Naegleria gruberi</name>
    <name type="common">Amoeba</name>
    <dbReference type="NCBI Taxonomy" id="5762"/>
    <lineage>
        <taxon>Eukaryota</taxon>
        <taxon>Discoba</taxon>
        <taxon>Heterolobosea</taxon>
        <taxon>Tetramitia</taxon>
        <taxon>Eutetramitia</taxon>
        <taxon>Vahlkampfiidae</taxon>
        <taxon>Naegleria</taxon>
    </lineage>
</organism>
<dbReference type="PANTHER" id="PTHR45727">
    <property type="entry name" value="NPC INTRACELLULAR CHOLESTEROL TRANSPORTER 1"/>
    <property type="match status" value="1"/>
</dbReference>
<evidence type="ECO:0000313" key="7">
    <source>
        <dbReference type="EMBL" id="EFC38732.1"/>
    </source>
</evidence>
<dbReference type="Pfam" id="PF12349">
    <property type="entry name" value="Sterol-sensing"/>
    <property type="match status" value="1"/>
</dbReference>
<dbReference type="Proteomes" id="UP000006671">
    <property type="component" value="Unassembled WGS sequence"/>
</dbReference>
<dbReference type="InParanoid" id="D2VWP3"/>
<dbReference type="KEGG" id="ngr:NAEGRDRAFT_81497"/>
<evidence type="ECO:0000256" key="2">
    <source>
        <dbReference type="ARBA" id="ARBA00022692"/>
    </source>
</evidence>
<dbReference type="Gene3D" id="1.20.1640.10">
    <property type="entry name" value="Multidrug efflux transporter AcrB transmembrane domain"/>
    <property type="match status" value="2"/>
</dbReference>
<feature type="transmembrane region" description="Helical" evidence="5">
    <location>
        <begin position="30"/>
        <end position="60"/>
    </location>
</feature>
<gene>
    <name evidence="7" type="ORF">NAEGRDRAFT_81497</name>
</gene>
<dbReference type="GeneID" id="8862747"/>
<feature type="transmembrane region" description="Helical" evidence="5">
    <location>
        <begin position="755"/>
        <end position="778"/>
    </location>
</feature>
<evidence type="ECO:0000259" key="6">
    <source>
        <dbReference type="PROSITE" id="PS50156"/>
    </source>
</evidence>
<evidence type="ECO:0000256" key="1">
    <source>
        <dbReference type="ARBA" id="ARBA00004141"/>
    </source>
</evidence>
<sequence length="925" mass="103530">MYSNNNNNQKGLSYYLSLPSYYLDKIFRTIFYYIGYATATVPILFIVIAVIFTAGIGVGIKNIQLITDPQGLWVPPDSDTVKQKNYFDDQFSPFFRIEQMIIFPKNTSITNAINVDMMEELFQIQREIDSIKIYDGNCSTAPITLDDLCYKPIPSKGCMIQSPLQFYQMNYNTFETGKNQLVNHVYLCTQRISLSPICLSDIGIPLYDKQMFGKVSYNATTSYATAQALIVTILLNNDNVTAERALLWEKEFLKVAQKPRTYSTIYVSAERSVQDELADETSGDISTVLISYAVMFVYVAISLGQIHPIKSRIIMGLAGVIIVVMSIVISAGICCLAGVPATLIIMEVMPFLILAIGVDNMFIMANHLDQVVKRKGSKLTVAEAIAETMATVGSSMTLASISEFLAFMLGSLTKMPAVQAFCIFSGVAIIANFVLQVTCFSALLSLDLRRRLSNRLELEPTVVITNKYFTRDWISIAGGARFIMKKIIAPIVTFLPVSFFILIVFLGLCGASIYASMFLSQGLDQITALPTGSYLGEYFLKQREYVDLGPPVYYVTKNLDYTSHAVQDQMSRMMNIVAETEYLDRGSILFFYTDFKKWVLSNECSHKNVSASHVPPEHYVEWLKEFLQQEECCKINFQVVPLCGFQFKQDVKFSADGKSIDAARLMTQTKTLVTQEDFINSMKSSYFTSTYLSNPQKYSPTSGFGPLETYPYSIYYIYFAQYLYLPEISAMNIMIASGAVFLTTLILLGSPVASIYVLICISMILTNLLGIMAVWGIYVNALSVVNLVMSIGISVEFCVHITRAFMKARGTHKDRVKKAMIEMGSSVLSGITFTKFIGVIVLAFSHSELFRIYYFRMYLSIVVSGALHGLLFLPSLLLIAGPQQDPVAKIKGEEEDEEEEQADVNIEGRTGFVNPHIIEDDEETN</sequence>
<feature type="transmembrane region" description="Helical" evidence="5">
    <location>
        <begin position="313"/>
        <end position="339"/>
    </location>
</feature>
<keyword evidence="3 5" id="KW-1133">Transmembrane helix</keyword>
<evidence type="ECO:0000256" key="3">
    <source>
        <dbReference type="ARBA" id="ARBA00022989"/>
    </source>
</evidence>
<feature type="transmembrane region" description="Helical" evidence="5">
    <location>
        <begin position="491"/>
        <end position="515"/>
    </location>
</feature>
<name>D2VWP3_NAEGR</name>
<dbReference type="AlphaFoldDB" id="D2VWP3"/>
<reference evidence="7 8" key="1">
    <citation type="journal article" date="2010" name="Cell">
        <title>The genome of Naegleria gruberi illuminates early eukaryotic versatility.</title>
        <authorList>
            <person name="Fritz-Laylin L.K."/>
            <person name="Prochnik S.E."/>
            <person name="Ginger M.L."/>
            <person name="Dacks J.B."/>
            <person name="Carpenter M.L."/>
            <person name="Field M.C."/>
            <person name="Kuo A."/>
            <person name="Paredez A."/>
            <person name="Chapman J."/>
            <person name="Pham J."/>
            <person name="Shu S."/>
            <person name="Neupane R."/>
            <person name="Cipriano M."/>
            <person name="Mancuso J."/>
            <person name="Tu H."/>
            <person name="Salamov A."/>
            <person name="Lindquist E."/>
            <person name="Shapiro H."/>
            <person name="Lucas S."/>
            <person name="Grigoriev I.V."/>
            <person name="Cande W.Z."/>
            <person name="Fulton C."/>
            <person name="Rokhsar D.S."/>
            <person name="Dawson S.C."/>
        </authorList>
    </citation>
    <scope>NUCLEOTIDE SEQUENCE [LARGE SCALE GENOMIC DNA]</scope>
    <source>
        <strain evidence="7 8">NEG-M</strain>
    </source>
</reference>
<feature type="transmembrane region" description="Helical" evidence="5">
    <location>
        <begin position="728"/>
        <end position="748"/>
    </location>
</feature>
<accession>D2VWP3</accession>
<feature type="transmembrane region" description="Helical" evidence="5">
    <location>
        <begin position="351"/>
        <end position="368"/>
    </location>
</feature>
<dbReference type="GO" id="GO:0032934">
    <property type="term" value="F:sterol binding"/>
    <property type="evidence" value="ECO:0007669"/>
    <property type="project" value="TreeGrafter"/>
</dbReference>
<dbReference type="VEuPathDB" id="AmoebaDB:NAEGRDRAFT_81497"/>
<feature type="transmembrane region" description="Helical" evidence="5">
    <location>
        <begin position="857"/>
        <end position="881"/>
    </location>
</feature>
<comment type="subcellular location">
    <subcellularLocation>
        <location evidence="1">Membrane</location>
        <topology evidence="1">Multi-pass membrane protein</topology>
    </subcellularLocation>
</comment>
<dbReference type="PROSITE" id="PS50156">
    <property type="entry name" value="SSD"/>
    <property type="match status" value="1"/>
</dbReference>
<feature type="transmembrane region" description="Helical" evidence="5">
    <location>
        <begin position="784"/>
        <end position="806"/>
    </location>
</feature>
<feature type="transmembrane region" description="Helical" evidence="5">
    <location>
        <begin position="289"/>
        <end position="306"/>
    </location>
</feature>
<dbReference type="Pfam" id="PF03176">
    <property type="entry name" value="MMPL"/>
    <property type="match status" value="1"/>
</dbReference>
<dbReference type="InterPro" id="IPR004869">
    <property type="entry name" value="MMPL_dom"/>
</dbReference>
<evidence type="ECO:0000256" key="4">
    <source>
        <dbReference type="ARBA" id="ARBA00023136"/>
    </source>
</evidence>
<dbReference type="EMBL" id="GG738905">
    <property type="protein sequence ID" value="EFC38732.1"/>
    <property type="molecule type" value="Genomic_DNA"/>
</dbReference>
<feature type="domain" description="SSD" evidence="6">
    <location>
        <begin position="284"/>
        <end position="446"/>
    </location>
</feature>
<dbReference type="GO" id="GO:0016020">
    <property type="term" value="C:membrane"/>
    <property type="evidence" value="ECO:0007669"/>
    <property type="project" value="UniProtKB-SubCell"/>
</dbReference>
<dbReference type="RefSeq" id="XP_002671476.1">
    <property type="nucleotide sequence ID" value="XM_002671430.1"/>
</dbReference>
<dbReference type="OMA" id="WWFDVES"/>
<dbReference type="PANTHER" id="PTHR45727:SF2">
    <property type="entry name" value="NPC INTRACELLULAR CHOLESTEROL TRANSPORTER 1"/>
    <property type="match status" value="1"/>
</dbReference>
<feature type="transmembrane region" description="Helical" evidence="5">
    <location>
        <begin position="827"/>
        <end position="845"/>
    </location>
</feature>
<keyword evidence="8" id="KW-1185">Reference proteome</keyword>
<dbReference type="InterPro" id="IPR053958">
    <property type="entry name" value="HMGCR/SNAP/NPC1-like_SSD"/>
</dbReference>
<dbReference type="InterPro" id="IPR053956">
    <property type="entry name" value="NPC1_MLD"/>
</dbReference>
<evidence type="ECO:0000256" key="5">
    <source>
        <dbReference type="SAM" id="Phobius"/>
    </source>
</evidence>
<protein>
    <submittedName>
        <fullName evidence="7">Predicted protein</fullName>
    </submittedName>
</protein>
<dbReference type="Pfam" id="PF22314">
    <property type="entry name" value="NPC1_MLD"/>
    <property type="match status" value="1"/>
</dbReference>
<dbReference type="eggNOG" id="KOG1933">
    <property type="taxonomic scope" value="Eukaryota"/>
</dbReference>
<dbReference type="SUPFAM" id="SSF82866">
    <property type="entry name" value="Multidrug efflux transporter AcrB transmembrane domain"/>
    <property type="match status" value="2"/>
</dbReference>
<dbReference type="OrthoDB" id="6510177at2759"/>
<feature type="transmembrane region" description="Helical" evidence="5">
    <location>
        <begin position="418"/>
        <end position="446"/>
    </location>
</feature>
<keyword evidence="2 5" id="KW-0812">Transmembrane</keyword>
<evidence type="ECO:0000313" key="8">
    <source>
        <dbReference type="Proteomes" id="UP000006671"/>
    </source>
</evidence>
<proteinExistence type="predicted"/>
<keyword evidence="4 5" id="KW-0472">Membrane</keyword>
<dbReference type="GO" id="GO:0015918">
    <property type="term" value="P:sterol transport"/>
    <property type="evidence" value="ECO:0007669"/>
    <property type="project" value="TreeGrafter"/>
</dbReference>
<dbReference type="InterPro" id="IPR000731">
    <property type="entry name" value="SSD"/>
</dbReference>
<feature type="transmembrane region" description="Helical" evidence="5">
    <location>
        <begin position="389"/>
        <end position="412"/>
    </location>
</feature>